<dbReference type="PANTHER" id="PTHR46390">
    <property type="entry name" value="MANNOSE-1-PHOSPHATE GUANYLYLTRANSFERASE"/>
    <property type="match status" value="1"/>
</dbReference>
<dbReference type="Gene3D" id="3.90.550.10">
    <property type="entry name" value="Spore Coat Polysaccharide Biosynthesis Protein SpsA, Chain A"/>
    <property type="match status" value="1"/>
</dbReference>
<dbReference type="InterPro" id="IPR005835">
    <property type="entry name" value="NTP_transferase_dom"/>
</dbReference>
<dbReference type="Pfam" id="PF00483">
    <property type="entry name" value="NTP_transferase"/>
    <property type="match status" value="1"/>
</dbReference>
<name>A0A1M5CS39_9FIRM</name>
<dbReference type="InterPro" id="IPR029044">
    <property type="entry name" value="Nucleotide-diphossugar_trans"/>
</dbReference>
<dbReference type="InterPro" id="IPR051161">
    <property type="entry name" value="Mannose-6P_isomerase_type2"/>
</dbReference>
<reference evidence="3" key="1">
    <citation type="submission" date="2016-11" db="EMBL/GenBank/DDBJ databases">
        <authorList>
            <person name="Varghese N."/>
            <person name="Submissions S."/>
        </authorList>
    </citation>
    <scope>NUCLEOTIDE SEQUENCE [LARGE SCALE GENOMIC DNA]</scope>
    <source>
        <strain evidence="3">DSM 11792</strain>
    </source>
</reference>
<evidence type="ECO:0000313" key="3">
    <source>
        <dbReference type="Proteomes" id="UP000184196"/>
    </source>
</evidence>
<dbReference type="GO" id="GO:0009298">
    <property type="term" value="P:GDP-mannose biosynthetic process"/>
    <property type="evidence" value="ECO:0007669"/>
    <property type="project" value="TreeGrafter"/>
</dbReference>
<organism evidence="2 3">
    <name type="scientific">Desulfofundulus australicus DSM 11792</name>
    <dbReference type="NCBI Taxonomy" id="1121425"/>
    <lineage>
        <taxon>Bacteria</taxon>
        <taxon>Bacillati</taxon>
        <taxon>Bacillota</taxon>
        <taxon>Clostridia</taxon>
        <taxon>Eubacteriales</taxon>
        <taxon>Peptococcaceae</taxon>
        <taxon>Desulfofundulus</taxon>
    </lineage>
</organism>
<dbReference type="SUPFAM" id="SSF53448">
    <property type="entry name" value="Nucleotide-diphospho-sugar transferases"/>
    <property type="match status" value="1"/>
</dbReference>
<gene>
    <name evidence="2" type="ORF">SAMN02745218_02621</name>
</gene>
<keyword evidence="2" id="KW-0808">Transferase</keyword>
<dbReference type="AlphaFoldDB" id="A0A1M5CS39"/>
<sequence>MRCSVVIMAGGSGERFWPYSRKDKPKQFLPVAGEGTLLQQAVRRARLLVPCSNIYIVTGRQYHDLVCEQVPEFPGWKKVAL</sequence>
<dbReference type="EMBL" id="FQUW01000040">
    <property type="protein sequence ID" value="SHF57575.1"/>
    <property type="molecule type" value="Genomic_DNA"/>
</dbReference>
<dbReference type="OrthoDB" id="9806359at2"/>
<dbReference type="Proteomes" id="UP000184196">
    <property type="component" value="Unassembled WGS sequence"/>
</dbReference>
<keyword evidence="3" id="KW-1185">Reference proteome</keyword>
<evidence type="ECO:0000259" key="1">
    <source>
        <dbReference type="Pfam" id="PF00483"/>
    </source>
</evidence>
<feature type="domain" description="Nucleotidyl transferase" evidence="1">
    <location>
        <begin position="5"/>
        <end position="72"/>
    </location>
</feature>
<dbReference type="PANTHER" id="PTHR46390:SF1">
    <property type="entry name" value="MANNOSE-1-PHOSPHATE GUANYLYLTRANSFERASE"/>
    <property type="match status" value="1"/>
</dbReference>
<dbReference type="GO" id="GO:0004475">
    <property type="term" value="F:mannose-1-phosphate guanylyltransferase (GTP) activity"/>
    <property type="evidence" value="ECO:0007669"/>
    <property type="project" value="TreeGrafter"/>
</dbReference>
<proteinExistence type="predicted"/>
<protein>
    <submittedName>
        <fullName evidence="2">Nucleotidyl transferase</fullName>
    </submittedName>
</protein>
<accession>A0A1M5CS39</accession>
<dbReference type="RefSeq" id="WP_131821631.1">
    <property type="nucleotide sequence ID" value="NZ_FQUW01000040.1"/>
</dbReference>
<evidence type="ECO:0000313" key="2">
    <source>
        <dbReference type="EMBL" id="SHF57575.1"/>
    </source>
</evidence>